<dbReference type="AlphaFoldDB" id="A0A0G1XNT4"/>
<dbReference type="InterPro" id="IPR036945">
    <property type="entry name" value="DAGK_sf"/>
</dbReference>
<evidence type="ECO:0000256" key="3">
    <source>
        <dbReference type="ARBA" id="ARBA00022475"/>
    </source>
</evidence>
<feature type="active site" description="Proton acceptor" evidence="15">
    <location>
        <position position="68"/>
    </location>
</feature>
<organism evidence="20 21">
    <name type="scientific">Candidatus Uhrbacteria bacterium GW2011_GWA2_52_8d</name>
    <dbReference type="NCBI Taxonomy" id="1618979"/>
    <lineage>
        <taxon>Bacteria</taxon>
        <taxon>Candidatus Uhriibacteriota</taxon>
    </lineage>
</organism>
<evidence type="ECO:0000313" key="21">
    <source>
        <dbReference type="Proteomes" id="UP000034054"/>
    </source>
</evidence>
<keyword evidence="13" id="KW-0594">Phospholipid biosynthesis</keyword>
<accession>A0A0G1XNT4</accession>
<feature type="binding site" evidence="17">
    <location>
        <position position="75"/>
    </location>
    <ligand>
        <name>ATP</name>
        <dbReference type="ChEBI" id="CHEBI:30616"/>
    </ligand>
</feature>
<evidence type="ECO:0000256" key="15">
    <source>
        <dbReference type="PIRSR" id="PIRSR600829-1"/>
    </source>
</evidence>
<dbReference type="PANTHER" id="PTHR34299:SF1">
    <property type="entry name" value="DIACYLGLYCEROL KINASE"/>
    <property type="match status" value="1"/>
</dbReference>
<gene>
    <name evidence="20" type="ORF">UY76_C0025G0004</name>
</gene>
<evidence type="ECO:0000313" key="20">
    <source>
        <dbReference type="EMBL" id="KKW32530.1"/>
    </source>
</evidence>
<feature type="transmembrane region" description="Helical" evidence="19">
    <location>
        <begin position="95"/>
        <end position="113"/>
    </location>
</feature>
<protein>
    <submittedName>
        <fullName evidence="20">Diacylglycerol kinase</fullName>
    </submittedName>
</protein>
<evidence type="ECO:0000256" key="12">
    <source>
        <dbReference type="ARBA" id="ARBA00023136"/>
    </source>
</evidence>
<feature type="transmembrane region" description="Helical" evidence="19">
    <location>
        <begin position="30"/>
        <end position="49"/>
    </location>
</feature>
<feature type="binding site" evidence="17">
    <location>
        <position position="15"/>
    </location>
    <ligand>
        <name>ATP</name>
        <dbReference type="ChEBI" id="CHEBI:30616"/>
    </ligand>
</feature>
<keyword evidence="9 17" id="KW-0067">ATP-binding</keyword>
<feature type="binding site" evidence="18">
    <location>
        <position position="75"/>
    </location>
    <ligand>
        <name>a divalent metal cation</name>
        <dbReference type="ChEBI" id="CHEBI:60240"/>
    </ligand>
</feature>
<evidence type="ECO:0000256" key="17">
    <source>
        <dbReference type="PIRSR" id="PIRSR600829-3"/>
    </source>
</evidence>
<feature type="transmembrane region" description="Helical" evidence="19">
    <location>
        <begin position="55"/>
        <end position="74"/>
    </location>
</feature>
<evidence type="ECO:0000256" key="2">
    <source>
        <dbReference type="ARBA" id="ARBA00005967"/>
    </source>
</evidence>
<evidence type="ECO:0000256" key="16">
    <source>
        <dbReference type="PIRSR" id="PIRSR600829-2"/>
    </source>
</evidence>
<keyword evidence="8 20" id="KW-0418">Kinase</keyword>
<dbReference type="Pfam" id="PF01219">
    <property type="entry name" value="DAGK_prokar"/>
    <property type="match status" value="1"/>
</dbReference>
<dbReference type="EMBL" id="LCRH01000025">
    <property type="protein sequence ID" value="KKW32530.1"/>
    <property type="molecule type" value="Genomic_DNA"/>
</dbReference>
<feature type="binding site" evidence="17">
    <location>
        <position position="27"/>
    </location>
    <ligand>
        <name>ATP</name>
        <dbReference type="ChEBI" id="CHEBI:30616"/>
    </ligand>
</feature>
<evidence type="ECO:0000256" key="6">
    <source>
        <dbReference type="ARBA" id="ARBA00022692"/>
    </source>
</evidence>
<dbReference type="Proteomes" id="UP000034054">
    <property type="component" value="Unassembled WGS sequence"/>
</dbReference>
<evidence type="ECO:0000256" key="19">
    <source>
        <dbReference type="SAM" id="Phobius"/>
    </source>
</evidence>
<dbReference type="CDD" id="cd14263">
    <property type="entry name" value="DAGK_IM_like"/>
    <property type="match status" value="1"/>
</dbReference>
<name>A0A0G1XNT4_9BACT</name>
<dbReference type="InterPro" id="IPR000829">
    <property type="entry name" value="DAGK"/>
</dbReference>
<sequence length="288" mass="31875">MAHFNVRIFFRSFRYATKGLRYALQHEQSFRVQATFALLVILLMMVVGVTRMEAMILTVVISSVLVLELLNTVLEKFIDVLKPRVHYFIEIMKDLMAAAVLVAAVAAFVVATSDSWRPVVASAAMRFAVSPLRILKNLNRRKGKVSSNFFRMASAICTASIVYQTTSPSFLAASINAGSRVGLCPNDGLGDEIIANQTAQRRMVLKIHMALIHPFVGSIVLDKNKTRVKKVLAPLANRTQIYPGSYFSSHSCTLGRPSRVKTPSPESGWLLDLAVWAKAALRPFSFAI</sequence>
<keyword evidence="6 19" id="KW-0812">Transmembrane</keyword>
<dbReference type="GO" id="GO:0046872">
    <property type="term" value="F:metal ion binding"/>
    <property type="evidence" value="ECO:0007669"/>
    <property type="project" value="UniProtKB-KW"/>
</dbReference>
<evidence type="ECO:0000256" key="4">
    <source>
        <dbReference type="ARBA" id="ARBA00022516"/>
    </source>
</evidence>
<evidence type="ECO:0000256" key="11">
    <source>
        <dbReference type="ARBA" id="ARBA00023098"/>
    </source>
</evidence>
<comment type="subcellular location">
    <subcellularLocation>
        <location evidence="1">Cell membrane</location>
        <topology evidence="1">Multi-pass membrane protein</topology>
    </subcellularLocation>
</comment>
<keyword evidence="4" id="KW-0444">Lipid biosynthesis</keyword>
<evidence type="ECO:0000256" key="1">
    <source>
        <dbReference type="ARBA" id="ARBA00004651"/>
    </source>
</evidence>
<dbReference type="GO" id="GO:0005886">
    <property type="term" value="C:plasma membrane"/>
    <property type="evidence" value="ECO:0007669"/>
    <property type="project" value="UniProtKB-SubCell"/>
</dbReference>
<keyword evidence="14" id="KW-1208">Phospholipid metabolism</keyword>
<evidence type="ECO:0000256" key="7">
    <source>
        <dbReference type="ARBA" id="ARBA00022741"/>
    </source>
</evidence>
<dbReference type="GO" id="GO:0008654">
    <property type="term" value="P:phospholipid biosynthetic process"/>
    <property type="evidence" value="ECO:0007669"/>
    <property type="project" value="UniProtKB-KW"/>
</dbReference>
<reference evidence="20 21" key="1">
    <citation type="journal article" date="2015" name="Nature">
        <title>rRNA introns, odd ribosomes, and small enigmatic genomes across a large radiation of phyla.</title>
        <authorList>
            <person name="Brown C.T."/>
            <person name="Hug L.A."/>
            <person name="Thomas B.C."/>
            <person name="Sharon I."/>
            <person name="Castelle C.J."/>
            <person name="Singh A."/>
            <person name="Wilkins M.J."/>
            <person name="Williams K.H."/>
            <person name="Banfield J.F."/>
        </authorList>
    </citation>
    <scope>NUCLEOTIDE SEQUENCE [LARGE SCALE GENOMIC DNA]</scope>
</reference>
<evidence type="ECO:0000256" key="5">
    <source>
        <dbReference type="ARBA" id="ARBA00022679"/>
    </source>
</evidence>
<dbReference type="GO" id="GO:0016301">
    <property type="term" value="F:kinase activity"/>
    <property type="evidence" value="ECO:0007669"/>
    <property type="project" value="UniProtKB-KW"/>
</dbReference>
<comment type="similarity">
    <text evidence="2">Belongs to the bacterial diacylglycerol kinase family.</text>
</comment>
<keyword evidence="7 17" id="KW-0547">Nucleotide-binding</keyword>
<evidence type="ECO:0000256" key="10">
    <source>
        <dbReference type="ARBA" id="ARBA00022989"/>
    </source>
</evidence>
<evidence type="ECO:0000256" key="8">
    <source>
        <dbReference type="ARBA" id="ARBA00022777"/>
    </source>
</evidence>
<evidence type="ECO:0000256" key="13">
    <source>
        <dbReference type="ARBA" id="ARBA00023209"/>
    </source>
</evidence>
<feature type="binding site" evidence="18">
    <location>
        <position position="27"/>
    </location>
    <ligand>
        <name>a divalent metal cation</name>
        <dbReference type="ChEBI" id="CHEBI:60240"/>
    </ligand>
</feature>
<keyword evidence="18" id="KW-0460">Magnesium</keyword>
<evidence type="ECO:0000256" key="18">
    <source>
        <dbReference type="PIRSR" id="PIRSR600829-4"/>
    </source>
</evidence>
<feature type="binding site" evidence="16">
    <location>
        <position position="68"/>
    </location>
    <ligand>
        <name>substrate</name>
    </ligand>
</feature>
<comment type="cofactor">
    <cofactor evidence="18">
        <name>Mg(2+)</name>
        <dbReference type="ChEBI" id="CHEBI:18420"/>
    </cofactor>
    <text evidence="18">Mn(2+), Zn(2+), Cd(2+) and Co(2+) support activity to lesser extents.</text>
</comment>
<keyword evidence="12 19" id="KW-0472">Membrane</keyword>
<keyword evidence="18" id="KW-0479">Metal-binding</keyword>
<dbReference type="GO" id="GO:0005524">
    <property type="term" value="F:ATP binding"/>
    <property type="evidence" value="ECO:0007669"/>
    <property type="project" value="UniProtKB-KW"/>
</dbReference>
<keyword evidence="3" id="KW-1003">Cell membrane</keyword>
<dbReference type="Gene3D" id="1.10.287.3610">
    <property type="match status" value="1"/>
</dbReference>
<proteinExistence type="inferred from homology"/>
<feature type="binding site" evidence="17">
    <location>
        <begin position="93"/>
        <end position="94"/>
    </location>
    <ligand>
        <name>ATP</name>
        <dbReference type="ChEBI" id="CHEBI:30616"/>
    </ligand>
</feature>
<keyword evidence="11" id="KW-0443">Lipid metabolism</keyword>
<evidence type="ECO:0000256" key="14">
    <source>
        <dbReference type="ARBA" id="ARBA00023264"/>
    </source>
</evidence>
<keyword evidence="5" id="KW-0808">Transferase</keyword>
<comment type="caution">
    <text evidence="20">The sequence shown here is derived from an EMBL/GenBank/DDBJ whole genome shotgun (WGS) entry which is preliminary data.</text>
</comment>
<evidence type="ECO:0000256" key="9">
    <source>
        <dbReference type="ARBA" id="ARBA00022840"/>
    </source>
</evidence>
<dbReference type="PANTHER" id="PTHR34299">
    <property type="entry name" value="DIACYLGLYCEROL KINASE"/>
    <property type="match status" value="1"/>
</dbReference>
<keyword evidence="10 19" id="KW-1133">Transmembrane helix</keyword>